<gene>
    <name evidence="2" type="ORF">CA606_12230</name>
</gene>
<dbReference type="InterPro" id="IPR001387">
    <property type="entry name" value="Cro/C1-type_HTH"/>
</dbReference>
<accession>A0A290MT58</accession>
<protein>
    <submittedName>
        <fullName evidence="2">XRE family transcriptional regulator</fullName>
    </submittedName>
</protein>
<dbReference type="Gene3D" id="1.10.260.40">
    <property type="entry name" value="lambda repressor-like DNA-binding domains"/>
    <property type="match status" value="1"/>
</dbReference>
<reference evidence="3" key="1">
    <citation type="submission" date="2017-09" db="EMBL/GenBank/DDBJ databases">
        <title>Genome evolution observed in wild isolates of Caulobacter crescentus.</title>
        <authorList>
            <person name="Ely B."/>
            <person name="Wilson K."/>
            <person name="Scott D."/>
        </authorList>
    </citation>
    <scope>NUCLEOTIDE SEQUENCE [LARGE SCALE GENOMIC DNA]</scope>
    <source>
        <strain evidence="3">CB13b1a</strain>
    </source>
</reference>
<dbReference type="SMART" id="SM00530">
    <property type="entry name" value="HTH_XRE"/>
    <property type="match status" value="1"/>
</dbReference>
<dbReference type="Pfam" id="PF01381">
    <property type="entry name" value="HTH_3"/>
    <property type="match status" value="1"/>
</dbReference>
<proteinExistence type="predicted"/>
<sequence length="76" mass="8008">MISPAQIRMARAALGISVRELAERSQVADSTIHRFESNKGGMQTGTLDRIQAALENDGIVFLAADATGGPGVRLKA</sequence>
<dbReference type="GO" id="GO:0003677">
    <property type="term" value="F:DNA binding"/>
    <property type="evidence" value="ECO:0007669"/>
    <property type="project" value="InterPro"/>
</dbReference>
<dbReference type="AlphaFoldDB" id="A0A290MT58"/>
<evidence type="ECO:0000259" key="1">
    <source>
        <dbReference type="PROSITE" id="PS50943"/>
    </source>
</evidence>
<evidence type="ECO:0000313" key="2">
    <source>
        <dbReference type="EMBL" id="ATC33032.1"/>
    </source>
</evidence>
<dbReference type="EMBL" id="CP023315">
    <property type="protein sequence ID" value="ATC33032.1"/>
    <property type="molecule type" value="Genomic_DNA"/>
</dbReference>
<dbReference type="CDD" id="cd00093">
    <property type="entry name" value="HTH_XRE"/>
    <property type="match status" value="1"/>
</dbReference>
<dbReference type="Proteomes" id="UP000217311">
    <property type="component" value="Chromosome"/>
</dbReference>
<dbReference type="RefSeq" id="WP_096052423.1">
    <property type="nucleotide sequence ID" value="NZ_CP023315.3"/>
</dbReference>
<organism evidence="2 3">
    <name type="scientific">Caulobacter vibrioides</name>
    <name type="common">Caulobacter crescentus</name>
    <dbReference type="NCBI Taxonomy" id="155892"/>
    <lineage>
        <taxon>Bacteria</taxon>
        <taxon>Pseudomonadati</taxon>
        <taxon>Pseudomonadota</taxon>
        <taxon>Alphaproteobacteria</taxon>
        <taxon>Caulobacterales</taxon>
        <taxon>Caulobacteraceae</taxon>
        <taxon>Caulobacter</taxon>
    </lineage>
</organism>
<dbReference type="InterPro" id="IPR010982">
    <property type="entry name" value="Lambda_DNA-bd_dom_sf"/>
</dbReference>
<evidence type="ECO:0000313" key="3">
    <source>
        <dbReference type="Proteomes" id="UP000217311"/>
    </source>
</evidence>
<dbReference type="PROSITE" id="PS50943">
    <property type="entry name" value="HTH_CROC1"/>
    <property type="match status" value="1"/>
</dbReference>
<name>A0A290MT58_CAUVI</name>
<feature type="domain" description="HTH cro/C1-type" evidence="1">
    <location>
        <begin position="7"/>
        <end position="61"/>
    </location>
</feature>
<dbReference type="SUPFAM" id="SSF47413">
    <property type="entry name" value="lambda repressor-like DNA-binding domains"/>
    <property type="match status" value="1"/>
</dbReference>